<keyword evidence="5" id="KW-0539">Nucleus</keyword>
<feature type="repeat" description="TPR" evidence="6">
    <location>
        <begin position="237"/>
        <end position="270"/>
    </location>
</feature>
<dbReference type="InterPro" id="IPR057980">
    <property type="entry name" value="TPR_INTS8"/>
</dbReference>
<evidence type="ECO:0000256" key="2">
    <source>
        <dbReference type="ARBA" id="ARBA00004286"/>
    </source>
</evidence>
<keyword evidence="8" id="KW-1185">Reference proteome</keyword>
<gene>
    <name evidence="9" type="primary">LOC109473545</name>
</gene>
<dbReference type="GO" id="GO:0032039">
    <property type="term" value="C:integrator complex"/>
    <property type="evidence" value="ECO:0007669"/>
    <property type="project" value="TreeGrafter"/>
</dbReference>
<evidence type="ECO:0000256" key="4">
    <source>
        <dbReference type="ARBA" id="ARBA00022454"/>
    </source>
</evidence>
<dbReference type="GO" id="GO:0034472">
    <property type="term" value="P:snRNA 3'-end processing"/>
    <property type="evidence" value="ECO:0007669"/>
    <property type="project" value="InterPro"/>
</dbReference>
<dbReference type="Pfam" id="PF25756">
    <property type="entry name" value="TPR_INTS8"/>
    <property type="match status" value="1"/>
</dbReference>
<evidence type="ECO:0000256" key="3">
    <source>
        <dbReference type="ARBA" id="ARBA00007147"/>
    </source>
</evidence>
<comment type="subcellular location">
    <subcellularLocation>
        <location evidence="2">Chromosome</location>
    </subcellularLocation>
    <subcellularLocation>
        <location evidence="1">Nucleus</location>
    </subcellularLocation>
</comment>
<dbReference type="PANTHER" id="PTHR13350:SF1">
    <property type="entry name" value="INTEGRATOR COMPLEX SUBUNIT 8"/>
    <property type="match status" value="1"/>
</dbReference>
<dbReference type="Proteomes" id="UP000515135">
    <property type="component" value="Unplaced"/>
</dbReference>
<comment type="similarity">
    <text evidence="3">Belongs to the Integrator subunit 8 family.</text>
</comment>
<evidence type="ECO:0000259" key="7">
    <source>
        <dbReference type="Pfam" id="PF25756"/>
    </source>
</evidence>
<dbReference type="GO" id="GO:0005694">
    <property type="term" value="C:chromosome"/>
    <property type="evidence" value="ECO:0007669"/>
    <property type="project" value="UniProtKB-SubCell"/>
</dbReference>
<evidence type="ECO:0000313" key="8">
    <source>
        <dbReference type="Proteomes" id="UP000515135"/>
    </source>
</evidence>
<reference evidence="9" key="1">
    <citation type="submission" date="2025-08" db="UniProtKB">
        <authorList>
            <consortium name="RefSeq"/>
        </authorList>
    </citation>
    <scope>IDENTIFICATION</scope>
    <source>
        <tissue evidence="9">Gonad</tissue>
    </source>
</reference>
<evidence type="ECO:0000256" key="6">
    <source>
        <dbReference type="PROSITE-ProRule" id="PRU00339"/>
    </source>
</evidence>
<sequence>MNDPDAERPPSRSQSPLPPAWFEFLLDPSLLSKHLSTESPDPSASQLIVQFLDQATRTTVNDQNQIQPPADNKRNRALRHLALQAAAHLRWDPNQLETSLSNHHTNLLLNELLRVARSPTDVKHTDIDLASIPDCTTIALVLYHRWAIRVVVSSSFPVKPVRTFPSNILGTAQAAGEIAEALLKVLRDQLPDSVCILENCVALQRPLHLPTVQSLGDPSRRGYEEGGVLVSTDDITCQVQYDLGTLYFHQHEYQKALKAFTSSYQLIKEVNDPIFCKIDSAKLEGYLSACQGLAGIAPSVKPTSLFDEVEQSRKAITSIFLLLSGLVELLVRDNLTAEVPTSYRHFLEQELEKKTRKEEKLQDTWLKVCCCNAVSNVVQGRPVQPSFTHLVPHLAQDMVHFLIKICKQSVRFKDQGQHTRMVEFIGHVLRHMGGSVVLESVLETSKDLLTAPELETIRAQYIPQQTTIPAYTGERPHTSTGSRQQQQCDLEQTLMHTLSPKTIQRLVIELHGMATDSAYCVPFHKWEMPGEYASFLWDQHSSVGSVTHDVMYLILAKALHCASMKDFPTARVLLRHGVEQVRALSFRLGAIVHNELLQLDITDHASRRDGRKPAQDLVQAVKNQLSTRIPEVPVRKEIHETMAAFLLNIREFEYLFQSRNTVGVYSNSYLWLAHLIASVSKDLPMLKSFRQPGRELWDFVVSVFIDSHQHKRGSDGKAMGMVHRESAVSPLTRTEFLDFLKNIQDPVCLSLMISCLAKILNILQDDSNKDISNDYAALWPQGLGNHKNSHVSDDSVALVLRELLGHALSINPGRPSWLKTQADLNYAAGQCSAALRFYLQAGMVCSDYFTHQVPKGVYDEQVYKRMIKCCKELQCHTHVAVLCQFLKEVDYSTAFKVLQERNSYDAMDEYYDYFWDVDILEYLVNIHTKKGELDKRQAVLQVLGQQELNSSNSEDVLIRAANARKSRFFRILCKMYV</sequence>
<evidence type="ECO:0000256" key="1">
    <source>
        <dbReference type="ARBA" id="ARBA00004123"/>
    </source>
</evidence>
<evidence type="ECO:0000313" key="9">
    <source>
        <dbReference type="RefSeq" id="XP_019628993.1"/>
    </source>
</evidence>
<dbReference type="RefSeq" id="XP_019628993.1">
    <property type="nucleotide sequence ID" value="XM_019773434.1"/>
</dbReference>
<protein>
    <submittedName>
        <fullName evidence="9">LOW QUALITY PROTEIN: integrator complex subunit 8-like</fullName>
    </submittedName>
</protein>
<dbReference type="AlphaFoldDB" id="A0A6P4YXH5"/>
<dbReference type="GeneID" id="109473545"/>
<keyword evidence="4" id="KW-0158">Chromosome</keyword>
<name>A0A6P4YXH5_BRABE</name>
<evidence type="ECO:0000256" key="5">
    <source>
        <dbReference type="ARBA" id="ARBA00023242"/>
    </source>
</evidence>
<dbReference type="PROSITE" id="PS50005">
    <property type="entry name" value="TPR"/>
    <property type="match status" value="1"/>
</dbReference>
<accession>A0A6P4YXH5</accession>
<dbReference type="OrthoDB" id="64340at2759"/>
<proteinExistence type="inferred from homology"/>
<dbReference type="KEGG" id="bbel:109473545"/>
<organism evidence="8 9">
    <name type="scientific">Branchiostoma belcheri</name>
    <name type="common">Amphioxus</name>
    <dbReference type="NCBI Taxonomy" id="7741"/>
    <lineage>
        <taxon>Eukaryota</taxon>
        <taxon>Metazoa</taxon>
        <taxon>Chordata</taxon>
        <taxon>Cephalochordata</taxon>
        <taxon>Leptocardii</taxon>
        <taxon>Amphioxiformes</taxon>
        <taxon>Branchiostomatidae</taxon>
        <taxon>Branchiostoma</taxon>
    </lineage>
</organism>
<dbReference type="InterPro" id="IPR038751">
    <property type="entry name" value="INTS8"/>
</dbReference>
<keyword evidence="6" id="KW-0802">TPR repeat</keyword>
<dbReference type="PANTHER" id="PTHR13350">
    <property type="entry name" value="INTEGRATOR COMPLEX SUBUNIT 8"/>
    <property type="match status" value="1"/>
</dbReference>
<dbReference type="InterPro" id="IPR019734">
    <property type="entry name" value="TPR_rpt"/>
</dbReference>
<feature type="domain" description="INTS8 TPR repeats" evidence="7">
    <location>
        <begin position="485"/>
        <end position="976"/>
    </location>
</feature>